<dbReference type="Pfam" id="PF12937">
    <property type="entry name" value="F-box-like"/>
    <property type="match status" value="1"/>
</dbReference>
<dbReference type="PANTHER" id="PTHR38926:SF2">
    <property type="entry name" value="F-BOX_LRR-REPEAT PROTEIN 21-RELATED"/>
    <property type="match status" value="1"/>
</dbReference>
<dbReference type="CDD" id="cd22164">
    <property type="entry name" value="F-box_AtSKIP19-like"/>
    <property type="match status" value="1"/>
</dbReference>
<evidence type="ECO:0000313" key="2">
    <source>
        <dbReference type="EMBL" id="CAK9321243.1"/>
    </source>
</evidence>
<dbReference type="PANTHER" id="PTHR38926">
    <property type="entry name" value="F-BOX DOMAIN CONTAINING PROTEIN, EXPRESSED"/>
    <property type="match status" value="1"/>
</dbReference>
<dbReference type="InterPro" id="IPR032675">
    <property type="entry name" value="LRR_dom_sf"/>
</dbReference>
<dbReference type="InterPro" id="IPR001810">
    <property type="entry name" value="F-box_dom"/>
</dbReference>
<dbReference type="SUPFAM" id="SSF52047">
    <property type="entry name" value="RNI-like"/>
    <property type="match status" value="1"/>
</dbReference>
<feature type="domain" description="F-box" evidence="1">
    <location>
        <begin position="13"/>
        <end position="60"/>
    </location>
</feature>
<protein>
    <recommendedName>
        <fullName evidence="1">F-box domain-containing protein</fullName>
    </recommendedName>
</protein>
<dbReference type="Proteomes" id="UP001642487">
    <property type="component" value="Chromosome 4"/>
</dbReference>
<dbReference type="InterPro" id="IPR006553">
    <property type="entry name" value="Leu-rich_rpt_Cys-con_subtyp"/>
</dbReference>
<sequence>MESNSMIQPESEARNWLELPAEVMFMILVKLGAIDILSSAQNVCSSWRKICKDPPMWRVIDMHNSGELDADMYLDYNLESMCRHAVDRSCGQLVDINIEYFGTDELLQHIAHSSNQLRRLRILDCYDISDEGLTEAVSKLPLLEHLEIFLCSFDVETLKTVGRCCPLLKSLKLNKQFYRGLRMGRDDEALAVAETMPKLQQLQICGNGLTNMGLQAILDGCPDLESLDLRGCFNLYLEGELEKRCAESIKVLYLPHDSTDGCELSIKTINCHDCDSKDVDCSSGFSRIGFFPDYDVDYHRFFGDSYFLDDDDFPRYGSSGDDDFLDY</sequence>
<evidence type="ECO:0000313" key="3">
    <source>
        <dbReference type="Proteomes" id="UP001642487"/>
    </source>
</evidence>
<dbReference type="PROSITE" id="PS50181">
    <property type="entry name" value="FBOX"/>
    <property type="match status" value="1"/>
</dbReference>
<dbReference type="Gene3D" id="1.20.1280.50">
    <property type="match status" value="1"/>
</dbReference>
<accession>A0ABP0YL48</accession>
<dbReference type="SMART" id="SM00367">
    <property type="entry name" value="LRR_CC"/>
    <property type="match status" value="4"/>
</dbReference>
<proteinExistence type="predicted"/>
<keyword evidence="3" id="KW-1185">Reference proteome</keyword>
<evidence type="ECO:0000259" key="1">
    <source>
        <dbReference type="PROSITE" id="PS50181"/>
    </source>
</evidence>
<dbReference type="SMART" id="SM00256">
    <property type="entry name" value="FBOX"/>
    <property type="match status" value="1"/>
</dbReference>
<reference evidence="2 3" key="1">
    <citation type="submission" date="2024-03" db="EMBL/GenBank/DDBJ databases">
        <authorList>
            <person name="Gkanogiannis A."/>
            <person name="Becerra Lopez-Lavalle L."/>
        </authorList>
    </citation>
    <scope>NUCLEOTIDE SEQUENCE [LARGE SCALE GENOMIC DNA]</scope>
</reference>
<name>A0ABP0YL48_9ROSI</name>
<dbReference type="EMBL" id="OZ021738">
    <property type="protein sequence ID" value="CAK9321243.1"/>
    <property type="molecule type" value="Genomic_DNA"/>
</dbReference>
<gene>
    <name evidence="2" type="ORF">CITCOLO1_LOCUS13311</name>
</gene>
<organism evidence="2 3">
    <name type="scientific">Citrullus colocynthis</name>
    <name type="common">colocynth</name>
    <dbReference type="NCBI Taxonomy" id="252529"/>
    <lineage>
        <taxon>Eukaryota</taxon>
        <taxon>Viridiplantae</taxon>
        <taxon>Streptophyta</taxon>
        <taxon>Embryophyta</taxon>
        <taxon>Tracheophyta</taxon>
        <taxon>Spermatophyta</taxon>
        <taxon>Magnoliopsida</taxon>
        <taxon>eudicotyledons</taxon>
        <taxon>Gunneridae</taxon>
        <taxon>Pentapetalae</taxon>
        <taxon>rosids</taxon>
        <taxon>fabids</taxon>
        <taxon>Cucurbitales</taxon>
        <taxon>Cucurbitaceae</taxon>
        <taxon>Benincaseae</taxon>
        <taxon>Citrullus</taxon>
    </lineage>
</organism>
<dbReference type="Gene3D" id="3.80.10.10">
    <property type="entry name" value="Ribonuclease Inhibitor"/>
    <property type="match status" value="1"/>
</dbReference>